<evidence type="ECO:0000313" key="2">
    <source>
        <dbReference type="Proteomes" id="UP000245735"/>
    </source>
</evidence>
<accession>A0ABD6Y3N0</accession>
<proteinExistence type="predicted"/>
<gene>
    <name evidence="1" type="ORF">DKZ35_10950</name>
</gene>
<sequence>MKESECYPGKRVGRLTLIEKRRIPLKDGHTQGAWLCHCDCGAEKVIRTYALGLKKGKTQSCGCYQRELTSKRSSSCDGDSREDSKYFRLYTAWCNMKARCYSKNNDDYQNYGARGIRVCDEWKNNYKAFKQWAIEHDFNYKMSGAEQSIDRINVDGNYEPSNCRWVDSQIQASNKTSNTYIWINGQRYTQQELARKYNMGHKTISYRVNHGWSDEEIIGDAYQNLDKSRQMSTTIEGETKTLIEWARISGVNIVTLRDRYRRGIRGKELLQPANQRYNHHPNPIKIDVNGDLLSFNELSVRTGINIKTLRERYAKGLRDNDLIAPPGKAPRIVKKKEVITA</sequence>
<organism evidence="1 2">
    <name type="scientific">Limosilactobacillus reuteri</name>
    <name type="common">Lactobacillus reuteri</name>
    <dbReference type="NCBI Taxonomy" id="1598"/>
    <lineage>
        <taxon>Bacteria</taxon>
        <taxon>Bacillati</taxon>
        <taxon>Bacillota</taxon>
        <taxon>Bacilli</taxon>
        <taxon>Lactobacillales</taxon>
        <taxon>Lactobacillaceae</taxon>
        <taxon>Limosilactobacillus</taxon>
    </lineage>
</organism>
<protein>
    <submittedName>
        <fullName evidence="1">Uncharacterized protein</fullName>
    </submittedName>
</protein>
<evidence type="ECO:0000313" key="1">
    <source>
        <dbReference type="EMBL" id="PWT36336.1"/>
    </source>
</evidence>
<dbReference type="RefSeq" id="WP_109976034.1">
    <property type="nucleotide sequence ID" value="NZ_JAYFIB010000044.1"/>
</dbReference>
<name>A0ABD6Y3N0_LIMRT</name>
<comment type="caution">
    <text evidence="1">The sequence shown here is derived from an EMBL/GenBank/DDBJ whole genome shotgun (WGS) entry which is preliminary data.</text>
</comment>
<dbReference type="AlphaFoldDB" id="A0ABD6Y3N0"/>
<dbReference type="Proteomes" id="UP000245735">
    <property type="component" value="Unassembled WGS sequence"/>
</dbReference>
<dbReference type="EMBL" id="QGHV01000107">
    <property type="protein sequence ID" value="PWT36336.1"/>
    <property type="molecule type" value="Genomic_DNA"/>
</dbReference>
<reference evidence="2" key="1">
    <citation type="journal article" date="2018" name="Front. Microbiol.">
        <title>Comparative Genomics of the Herbivore Gut Symbiont Lactobacillus reuteri Reveals Genetic Diversity and Lifestyle Adaptation.</title>
        <authorList>
            <person name="Zhao J."/>
        </authorList>
    </citation>
    <scope>NUCLEOTIDE SEQUENCE [LARGE SCALE GENOMIC DNA]</scope>
    <source>
        <strain evidence="2">LR9</strain>
    </source>
</reference>